<protein>
    <submittedName>
        <fullName evidence="3">Putative transposase</fullName>
    </submittedName>
</protein>
<evidence type="ECO:0000313" key="3">
    <source>
        <dbReference type="EMBL" id="SHG98326.1"/>
    </source>
</evidence>
<dbReference type="PANTHER" id="PTHR34322:SF2">
    <property type="entry name" value="TRANSPOSASE IS200-LIKE DOMAIN-CONTAINING PROTEIN"/>
    <property type="match status" value="1"/>
</dbReference>
<dbReference type="SUPFAM" id="SSF143422">
    <property type="entry name" value="Transposase IS200-like"/>
    <property type="match status" value="1"/>
</dbReference>
<dbReference type="GO" id="GO:0006313">
    <property type="term" value="P:DNA transposition"/>
    <property type="evidence" value="ECO:0007669"/>
    <property type="project" value="InterPro"/>
</dbReference>
<feature type="compositionally biased region" description="Basic and acidic residues" evidence="1">
    <location>
        <begin position="221"/>
        <end position="231"/>
    </location>
</feature>
<dbReference type="SMART" id="SM01321">
    <property type="entry name" value="Y1_Tnp"/>
    <property type="match status" value="1"/>
</dbReference>
<dbReference type="PANTHER" id="PTHR34322">
    <property type="entry name" value="TRANSPOSASE, Y1_TNP DOMAIN-CONTAINING"/>
    <property type="match status" value="1"/>
</dbReference>
<dbReference type="Pfam" id="PF01797">
    <property type="entry name" value="Y1_Tnp"/>
    <property type="match status" value="1"/>
</dbReference>
<dbReference type="EMBL" id="LT670818">
    <property type="protein sequence ID" value="SHG98326.1"/>
    <property type="molecule type" value="Genomic_DNA"/>
</dbReference>
<evidence type="ECO:0000256" key="1">
    <source>
        <dbReference type="SAM" id="MobiDB-lite"/>
    </source>
</evidence>
<reference evidence="3 4" key="1">
    <citation type="submission" date="2016-11" db="EMBL/GenBank/DDBJ databases">
        <authorList>
            <person name="Jaros S."/>
            <person name="Januszkiewicz K."/>
            <person name="Wedrychowicz H."/>
        </authorList>
    </citation>
    <scope>NUCLEOTIDE SEQUENCE [LARGE SCALE GENOMIC DNA]</scope>
    <source>
        <strain evidence="3 4">GAS242</strain>
    </source>
</reference>
<dbReference type="GO" id="GO:0004803">
    <property type="term" value="F:transposase activity"/>
    <property type="evidence" value="ECO:0007669"/>
    <property type="project" value="InterPro"/>
</dbReference>
<evidence type="ECO:0000259" key="2">
    <source>
        <dbReference type="SMART" id="SM01321"/>
    </source>
</evidence>
<dbReference type="Proteomes" id="UP000190675">
    <property type="component" value="Chromosome I"/>
</dbReference>
<evidence type="ECO:0000313" key="4">
    <source>
        <dbReference type="Proteomes" id="UP000190675"/>
    </source>
</evidence>
<organism evidence="3 4">
    <name type="scientific">Bradyrhizobium erythrophlei</name>
    <dbReference type="NCBI Taxonomy" id="1437360"/>
    <lineage>
        <taxon>Bacteria</taxon>
        <taxon>Pseudomonadati</taxon>
        <taxon>Pseudomonadota</taxon>
        <taxon>Alphaproteobacteria</taxon>
        <taxon>Hyphomicrobiales</taxon>
        <taxon>Nitrobacteraceae</taxon>
        <taxon>Bradyrhizobium</taxon>
    </lineage>
</organism>
<dbReference type="OrthoDB" id="9794403at2"/>
<dbReference type="InterPro" id="IPR036515">
    <property type="entry name" value="Transposase_17_sf"/>
</dbReference>
<sequence>MARLARVVFPGHPHHVTQRGNGGGRTFFGDDDYALYRDLLAENCRAAKVDVWAWCLMPNHVHLILVPSDPDGLRRALARVHRAYAGVIQARRKRTGHFWQGRFGAVAMDEAHLAAALRYVSLNPVRARLVERAQDWRWSSTRAHLRGKDDGLTALAPIRDRFPRFADLLDTVPEQDLFEPLRAAESIGRPLGSDRFLARIERLTGRALKPGKRGPRPSDAGTEKSTKKVAR</sequence>
<feature type="domain" description="Transposase IS200-like" evidence="2">
    <location>
        <begin position="9"/>
        <end position="123"/>
    </location>
</feature>
<accession>A0A1M5P976</accession>
<name>A0A1M5P976_9BRAD</name>
<dbReference type="GO" id="GO:0003677">
    <property type="term" value="F:DNA binding"/>
    <property type="evidence" value="ECO:0007669"/>
    <property type="project" value="InterPro"/>
</dbReference>
<dbReference type="InterPro" id="IPR002686">
    <property type="entry name" value="Transposase_17"/>
</dbReference>
<gene>
    <name evidence="3" type="ORF">SAMN05444169_5105</name>
</gene>
<dbReference type="Gene3D" id="3.30.70.1290">
    <property type="entry name" value="Transposase IS200-like"/>
    <property type="match status" value="1"/>
</dbReference>
<dbReference type="AlphaFoldDB" id="A0A1M5P976"/>
<proteinExistence type="predicted"/>
<feature type="region of interest" description="Disordered" evidence="1">
    <location>
        <begin position="204"/>
        <end position="231"/>
    </location>
</feature>
<dbReference type="RefSeq" id="WP_079568307.1">
    <property type="nucleotide sequence ID" value="NZ_LT670818.1"/>
</dbReference>